<dbReference type="AlphaFoldDB" id="A0A3S4CAN3"/>
<sequence>MTTTMPAKSGNTTSHQQRLREAYLELSQRFPDYFVTLVTNRNTLVGKRLSYMSLDEFHRAVRDFHKRIDTALLGTRASKRPQNQRTNGLMFVEHAGRNIHGHAFVRFADQDNRTLEDLKEICGQAWAAICPGGNVLIQAQYGGGPGFYPSKELERRDYDFDQTILFSTFVSKD</sequence>
<reference evidence="1 2" key="1">
    <citation type="submission" date="2018-12" db="EMBL/GenBank/DDBJ databases">
        <authorList>
            <person name="Criscuolo A."/>
        </authorList>
    </citation>
    <scope>NUCLEOTIDE SEQUENCE [LARGE SCALE GENOMIC DNA]</scope>
    <source>
        <strain evidence="1">ACIP1116281</strain>
    </source>
</reference>
<keyword evidence="2" id="KW-1185">Reference proteome</keyword>
<evidence type="ECO:0000313" key="1">
    <source>
        <dbReference type="EMBL" id="VDS03892.1"/>
    </source>
</evidence>
<dbReference type="RefSeq" id="WP_126149487.1">
    <property type="nucleotide sequence ID" value="NZ_JBHTMH010000001.1"/>
</dbReference>
<evidence type="ECO:0008006" key="3">
    <source>
        <dbReference type="Google" id="ProtNLM"/>
    </source>
</evidence>
<protein>
    <recommendedName>
        <fullName evidence="3">Inovirus Gp2 family protein</fullName>
    </recommendedName>
</protein>
<name>A0A3S4CAN3_9HYPH</name>
<dbReference type="Proteomes" id="UP000268844">
    <property type="component" value="Unassembled WGS sequence"/>
</dbReference>
<gene>
    <name evidence="1" type="ORF">DEVEQU_01021</name>
</gene>
<dbReference type="EMBL" id="UZWD01000017">
    <property type="protein sequence ID" value="VDS03892.1"/>
    <property type="molecule type" value="Genomic_DNA"/>
</dbReference>
<organism evidence="1 2">
    <name type="scientific">Devosia equisanguinis</name>
    <dbReference type="NCBI Taxonomy" id="2490941"/>
    <lineage>
        <taxon>Bacteria</taxon>
        <taxon>Pseudomonadati</taxon>
        <taxon>Pseudomonadota</taxon>
        <taxon>Alphaproteobacteria</taxon>
        <taxon>Hyphomicrobiales</taxon>
        <taxon>Devosiaceae</taxon>
        <taxon>Devosia</taxon>
    </lineage>
</organism>
<evidence type="ECO:0000313" key="2">
    <source>
        <dbReference type="Proteomes" id="UP000268844"/>
    </source>
</evidence>
<accession>A0A3S4CAN3</accession>
<dbReference type="OrthoDB" id="8369923at2"/>
<proteinExistence type="predicted"/>